<dbReference type="Proteomes" id="UP000034774">
    <property type="component" value="Unassembled WGS sequence"/>
</dbReference>
<evidence type="ECO:0000313" key="3">
    <source>
        <dbReference type="Proteomes" id="UP000034774"/>
    </source>
</evidence>
<accession>A0A0G0LUF4</accession>
<dbReference type="AlphaFoldDB" id="A0A0G0LUF4"/>
<protein>
    <recommendedName>
        <fullName evidence="1">DUF4143 domain-containing protein</fullName>
    </recommendedName>
</protein>
<evidence type="ECO:0000313" key="2">
    <source>
        <dbReference type="EMBL" id="KKQ91610.1"/>
    </source>
</evidence>
<evidence type="ECO:0000259" key="1">
    <source>
        <dbReference type="Pfam" id="PF13635"/>
    </source>
</evidence>
<dbReference type="PANTHER" id="PTHR33295:SF18">
    <property type="entry name" value="AAA+ ATPASE DOMAIN-CONTAINING PROTEIN"/>
    <property type="match status" value="1"/>
</dbReference>
<dbReference type="InterPro" id="IPR025420">
    <property type="entry name" value="DUF4143"/>
</dbReference>
<dbReference type="Pfam" id="PF13635">
    <property type="entry name" value="DUF4143"/>
    <property type="match status" value="1"/>
</dbReference>
<organism evidence="2 3">
    <name type="scientific">Candidatus Woesebacteria bacterium GW2011_GWB1_39_10</name>
    <dbReference type="NCBI Taxonomy" id="1618572"/>
    <lineage>
        <taxon>Bacteria</taxon>
        <taxon>Candidatus Woeseibacteriota</taxon>
    </lineage>
</organism>
<dbReference type="PANTHER" id="PTHR33295">
    <property type="entry name" value="ATPASE"/>
    <property type="match status" value="1"/>
</dbReference>
<reference evidence="2 3" key="1">
    <citation type="journal article" date="2015" name="Nature">
        <title>rRNA introns, odd ribosomes, and small enigmatic genomes across a large radiation of phyla.</title>
        <authorList>
            <person name="Brown C.T."/>
            <person name="Hug L.A."/>
            <person name="Thomas B.C."/>
            <person name="Sharon I."/>
            <person name="Castelle C.J."/>
            <person name="Singh A."/>
            <person name="Wilkins M.J."/>
            <person name="Williams K.H."/>
            <person name="Banfield J.F."/>
        </authorList>
    </citation>
    <scope>NUCLEOTIDE SEQUENCE [LARGE SCALE GENOMIC DNA]</scope>
</reference>
<feature type="domain" description="DUF4143" evidence="1">
    <location>
        <begin position="27"/>
        <end position="91"/>
    </location>
</feature>
<name>A0A0G0LUF4_9BACT</name>
<sequence length="154" mass="17706">MIEDDKAFLTGRNANIAVTPLDFNEFLDFTNKTIENYIQYLKEVRLIETVYQYSESLNKRLYSPKKYYFNDLGMRNSFAGFSDKGSLVENAFYLNGTRGEEVDFVINLDGSRIILIESKYNNSQTGIENSLSKLFLVNDEDFKAVFPLNLQGTS</sequence>
<dbReference type="EMBL" id="LBVU01000005">
    <property type="protein sequence ID" value="KKQ91610.1"/>
    <property type="molecule type" value="Genomic_DNA"/>
</dbReference>
<proteinExistence type="predicted"/>
<comment type="caution">
    <text evidence="2">The sequence shown here is derived from an EMBL/GenBank/DDBJ whole genome shotgun (WGS) entry which is preliminary data.</text>
</comment>
<gene>
    <name evidence="2" type="ORF">UT17_C0005G0048</name>
</gene>